<dbReference type="Pfam" id="PF04547">
    <property type="entry name" value="Anoctamin"/>
    <property type="match status" value="1"/>
</dbReference>
<dbReference type="InterPro" id="IPR007632">
    <property type="entry name" value="Anoctamin"/>
</dbReference>
<feature type="domain" description="Anoctamin transmembrane" evidence="6">
    <location>
        <begin position="272"/>
        <end position="709"/>
    </location>
</feature>
<feature type="transmembrane region" description="Helical" evidence="5">
    <location>
        <begin position="521"/>
        <end position="541"/>
    </location>
</feature>
<feature type="transmembrane region" description="Helical" evidence="5">
    <location>
        <begin position="280"/>
        <end position="306"/>
    </location>
</feature>
<evidence type="ECO:0000313" key="8">
    <source>
        <dbReference type="Proteomes" id="UP001162131"/>
    </source>
</evidence>
<sequence>MSAQDSSCDLKALSTQRTVQISDDDFIYILVFPNLFSRDPNLKEQLQNRKFSKAKCAEIFKSAFKISEDENNDLRNDLNKDFNAFLKDSQEEIEYHRFLLLILMCLFKIFETKLMLRIKLFFSRDKDEIFCKIGVSDYNSKVQACLSDYLVQLDRKDEEKCGYSFISPYAIFEMDIEDSQDDSENLEKLYKAYKYDEKKAKMIEERFTMFRYKDKVRLLFEMITSVVDIPDLIDNKIITAGYCVHNMEQLTYLRKNWGSFWAIYKPQNFKEIRKYFGEKIAIYFAWLDYYVKWLILPAILGSALFWTEFHYQDMNDKSKEMTKSEVGLLIFSVFLALGSALLDKLWIRRQNELSWMWGTVDLNVVELQRPGFKGVYRKDPISGRQKKFSNKIVTEGAKRIIGINIAILFASVVFITVGGIFFYRSTRTASDLGGQWHRICALMNAVQIQVMNFVYRKVAKVLTDWENYEYDSQYFDSLIFKLYLFQFVNSYISLFYIAFVKYYIEGCGLEEDCMSELRTQLGVIFIIKMLLNFIELGKPIIMRKIKLWKERKEIEKSKQRGEQVREEMTLIEAQNKLEDYETPLDDYMEIVIDYGYVVMFSAALPLVPLLALGMNILEIRVDSYKLCWLTKRPFPMLANSIGYWQVILRSISTMGALTNTGIMIFTIDIFDLDHLTEKWLYFMIIEHLILLFKYTLYVQFNDTPQRVTKGLVWGNRIAAERMYGRAHDESQKDLRGLYFKDLQGRNDVVLDPYKISKENN</sequence>
<feature type="transmembrane region" description="Helical" evidence="5">
    <location>
        <begin position="679"/>
        <end position="696"/>
    </location>
</feature>
<feature type="transmembrane region" description="Helical" evidence="5">
    <location>
        <begin position="594"/>
        <end position="617"/>
    </location>
</feature>
<dbReference type="Proteomes" id="UP001162131">
    <property type="component" value="Unassembled WGS sequence"/>
</dbReference>
<evidence type="ECO:0000256" key="3">
    <source>
        <dbReference type="ARBA" id="ARBA00022989"/>
    </source>
</evidence>
<evidence type="ECO:0000256" key="4">
    <source>
        <dbReference type="ARBA" id="ARBA00023136"/>
    </source>
</evidence>
<feature type="transmembrane region" description="Helical" evidence="5">
    <location>
        <begin position="478"/>
        <end position="500"/>
    </location>
</feature>
<keyword evidence="4 5" id="KW-0472">Membrane</keyword>
<evidence type="ECO:0000259" key="6">
    <source>
        <dbReference type="Pfam" id="PF04547"/>
    </source>
</evidence>
<reference evidence="7" key="1">
    <citation type="submission" date="2021-09" db="EMBL/GenBank/DDBJ databases">
        <authorList>
            <consortium name="AG Swart"/>
            <person name="Singh M."/>
            <person name="Singh A."/>
            <person name="Seah K."/>
            <person name="Emmerich C."/>
        </authorList>
    </citation>
    <scope>NUCLEOTIDE SEQUENCE</scope>
    <source>
        <strain evidence="7">ATCC30299</strain>
    </source>
</reference>
<feature type="transmembrane region" description="Helical" evidence="5">
    <location>
        <begin position="326"/>
        <end position="347"/>
    </location>
</feature>
<dbReference type="PANTHER" id="PTHR12308">
    <property type="entry name" value="ANOCTAMIN"/>
    <property type="match status" value="1"/>
</dbReference>
<keyword evidence="2 5" id="KW-0812">Transmembrane</keyword>
<dbReference type="GO" id="GO:0016020">
    <property type="term" value="C:membrane"/>
    <property type="evidence" value="ECO:0007669"/>
    <property type="project" value="UniProtKB-SubCell"/>
</dbReference>
<dbReference type="GO" id="GO:0005254">
    <property type="term" value="F:chloride channel activity"/>
    <property type="evidence" value="ECO:0007669"/>
    <property type="project" value="TreeGrafter"/>
</dbReference>
<keyword evidence="3 5" id="KW-1133">Transmembrane helix</keyword>
<evidence type="ECO:0000256" key="2">
    <source>
        <dbReference type="ARBA" id="ARBA00022692"/>
    </source>
</evidence>
<feature type="transmembrane region" description="Helical" evidence="5">
    <location>
        <begin position="646"/>
        <end position="667"/>
    </location>
</feature>
<evidence type="ECO:0000256" key="1">
    <source>
        <dbReference type="ARBA" id="ARBA00004141"/>
    </source>
</evidence>
<proteinExistence type="predicted"/>
<accession>A0AAU9KA61</accession>
<name>A0AAU9KA61_9CILI</name>
<gene>
    <name evidence="7" type="ORF">BSTOLATCC_MIC63810</name>
</gene>
<comment type="caution">
    <text evidence="7">The sequence shown here is derived from an EMBL/GenBank/DDBJ whole genome shotgun (WGS) entry which is preliminary data.</text>
</comment>
<evidence type="ECO:0000256" key="5">
    <source>
        <dbReference type="SAM" id="Phobius"/>
    </source>
</evidence>
<comment type="subcellular location">
    <subcellularLocation>
        <location evidence="1">Membrane</location>
        <topology evidence="1">Multi-pass membrane protein</topology>
    </subcellularLocation>
</comment>
<feature type="transmembrane region" description="Helical" evidence="5">
    <location>
        <begin position="401"/>
        <end position="423"/>
    </location>
</feature>
<dbReference type="InterPro" id="IPR049452">
    <property type="entry name" value="Anoctamin_TM"/>
</dbReference>
<dbReference type="AlphaFoldDB" id="A0AAU9KA61"/>
<evidence type="ECO:0000313" key="7">
    <source>
        <dbReference type="EMBL" id="CAG9335333.1"/>
    </source>
</evidence>
<keyword evidence="8" id="KW-1185">Reference proteome</keyword>
<organism evidence="7 8">
    <name type="scientific">Blepharisma stoltei</name>
    <dbReference type="NCBI Taxonomy" id="1481888"/>
    <lineage>
        <taxon>Eukaryota</taxon>
        <taxon>Sar</taxon>
        <taxon>Alveolata</taxon>
        <taxon>Ciliophora</taxon>
        <taxon>Postciliodesmatophora</taxon>
        <taxon>Heterotrichea</taxon>
        <taxon>Heterotrichida</taxon>
        <taxon>Blepharismidae</taxon>
        <taxon>Blepharisma</taxon>
    </lineage>
</organism>
<protein>
    <recommendedName>
        <fullName evidence="6">Anoctamin transmembrane domain-containing protein</fullName>
    </recommendedName>
</protein>
<dbReference type="PANTHER" id="PTHR12308:SF73">
    <property type="entry name" value="ANOCTAMIN"/>
    <property type="match status" value="1"/>
</dbReference>
<dbReference type="EMBL" id="CAJZBQ010000062">
    <property type="protein sequence ID" value="CAG9335333.1"/>
    <property type="molecule type" value="Genomic_DNA"/>
</dbReference>